<dbReference type="PROSITE" id="PS50026">
    <property type="entry name" value="EGF_3"/>
    <property type="match status" value="1"/>
</dbReference>
<dbReference type="InterPro" id="IPR052108">
    <property type="entry name" value="MEGF/SIB"/>
</dbReference>
<comment type="caution">
    <text evidence="4">The sequence shown here is derived from an EMBL/GenBank/DDBJ whole genome shotgun (WGS) entry which is preliminary data.</text>
</comment>
<dbReference type="PANTHER" id="PTHR24035">
    <property type="entry name" value="MULTIPLE EPIDERMAL GROWTH FACTOR-LIKE DOMAINS PROTEIN"/>
    <property type="match status" value="1"/>
</dbReference>
<name>Q75K29_DICDI</name>
<keyword evidence="5" id="KW-1185">Reference proteome</keyword>
<proteinExistence type="predicted"/>
<feature type="chain" id="PRO_5004285847" description="EGF-like domain-containing protein" evidence="2">
    <location>
        <begin position="24"/>
        <end position="346"/>
    </location>
</feature>
<keyword evidence="1" id="KW-0245">EGF-like domain</keyword>
<evidence type="ECO:0000313" key="5">
    <source>
        <dbReference type="Proteomes" id="UP000002195"/>
    </source>
</evidence>
<dbReference type="eggNOG" id="KOG1225">
    <property type="taxonomic scope" value="Eukaryota"/>
</dbReference>
<evidence type="ECO:0000256" key="1">
    <source>
        <dbReference type="PROSITE-ProRule" id="PRU00076"/>
    </source>
</evidence>
<dbReference type="EMBL" id="AAFI02000013">
    <property type="protein sequence ID" value="EAL69488.1"/>
    <property type="molecule type" value="Genomic_DNA"/>
</dbReference>
<dbReference type="PROSITE" id="PS00022">
    <property type="entry name" value="EGF_1"/>
    <property type="match status" value="1"/>
</dbReference>
<dbReference type="Pfam" id="PF23106">
    <property type="entry name" value="EGF_Teneurin"/>
    <property type="match status" value="1"/>
</dbReference>
<dbReference type="PROSITE" id="PS01186">
    <property type="entry name" value="EGF_2"/>
    <property type="match status" value="1"/>
</dbReference>
<reference evidence="4 5" key="1">
    <citation type="journal article" date="2005" name="Nature">
        <title>The genome of the social amoeba Dictyostelium discoideum.</title>
        <authorList>
            <consortium name="The Dictyostelium discoideum Sequencing Consortium"/>
            <person name="Eichinger L."/>
            <person name="Pachebat J.A."/>
            <person name="Glockner G."/>
            <person name="Rajandream M.A."/>
            <person name="Sucgang R."/>
            <person name="Berriman M."/>
            <person name="Song J."/>
            <person name="Olsen R."/>
            <person name="Szafranski K."/>
            <person name="Xu Q."/>
            <person name="Tunggal B."/>
            <person name="Kummerfeld S."/>
            <person name="Madera M."/>
            <person name="Konfortov B.A."/>
            <person name="Rivero F."/>
            <person name="Bankier A.T."/>
            <person name="Lehmann R."/>
            <person name="Hamlin N."/>
            <person name="Davies R."/>
            <person name="Gaudet P."/>
            <person name="Fey P."/>
            <person name="Pilcher K."/>
            <person name="Chen G."/>
            <person name="Saunders D."/>
            <person name="Sodergren E."/>
            <person name="Davis P."/>
            <person name="Kerhornou A."/>
            <person name="Nie X."/>
            <person name="Hall N."/>
            <person name="Anjard C."/>
            <person name="Hemphill L."/>
            <person name="Bason N."/>
            <person name="Farbrother P."/>
            <person name="Desany B."/>
            <person name="Just E."/>
            <person name="Morio T."/>
            <person name="Rost R."/>
            <person name="Churcher C."/>
            <person name="Cooper J."/>
            <person name="Haydock S."/>
            <person name="van Driessche N."/>
            <person name="Cronin A."/>
            <person name="Goodhead I."/>
            <person name="Muzny D."/>
            <person name="Mourier T."/>
            <person name="Pain A."/>
            <person name="Lu M."/>
            <person name="Harper D."/>
            <person name="Lindsay R."/>
            <person name="Hauser H."/>
            <person name="James K."/>
            <person name="Quiles M."/>
            <person name="Madan Babu M."/>
            <person name="Saito T."/>
            <person name="Buchrieser C."/>
            <person name="Wardroper A."/>
            <person name="Felder M."/>
            <person name="Thangavelu M."/>
            <person name="Johnson D."/>
            <person name="Knights A."/>
            <person name="Loulseged H."/>
            <person name="Mungall K."/>
            <person name="Oliver K."/>
            <person name="Price C."/>
            <person name="Quail M.A."/>
            <person name="Urushihara H."/>
            <person name="Hernandez J."/>
            <person name="Rabbinowitsch E."/>
            <person name="Steffen D."/>
            <person name="Sanders M."/>
            <person name="Ma J."/>
            <person name="Kohara Y."/>
            <person name="Sharp S."/>
            <person name="Simmonds M."/>
            <person name="Spiegler S."/>
            <person name="Tivey A."/>
            <person name="Sugano S."/>
            <person name="White B."/>
            <person name="Walker D."/>
            <person name="Woodward J."/>
            <person name="Winckler T."/>
            <person name="Tanaka Y."/>
            <person name="Shaulsky G."/>
            <person name="Schleicher M."/>
            <person name="Weinstock G."/>
            <person name="Rosenthal A."/>
            <person name="Cox E.C."/>
            <person name="Chisholm R.L."/>
            <person name="Gibbs R."/>
            <person name="Loomis W.F."/>
            <person name="Platzer M."/>
            <person name="Kay R.R."/>
            <person name="Williams J."/>
            <person name="Dear P.H."/>
            <person name="Noegel A.A."/>
            <person name="Barrell B."/>
            <person name="Kuspa A."/>
        </authorList>
    </citation>
    <scope>NUCLEOTIDE SEQUENCE [LARGE SCALE GENOMIC DNA]</scope>
    <source>
        <strain evidence="4 5">AX4</strain>
    </source>
</reference>
<dbReference type="PANTHER" id="PTHR24035:SF109">
    <property type="entry name" value="PROTEIN DRAPER"/>
    <property type="match status" value="1"/>
</dbReference>
<dbReference type="HOGENOM" id="CLU_802726_0_0_1"/>
<dbReference type="GeneID" id="8620216"/>
<accession>Q75K29</accession>
<accession>Q552Q2</accession>
<dbReference type="InParanoid" id="Q75K29"/>
<dbReference type="InterPro" id="IPR000742">
    <property type="entry name" value="EGF"/>
</dbReference>
<dbReference type="dictyBase" id="DDB_G0275475"/>
<dbReference type="Proteomes" id="UP000002195">
    <property type="component" value="Unassembled WGS sequence"/>
</dbReference>
<feature type="disulfide bond" evidence="1">
    <location>
        <begin position="174"/>
        <end position="183"/>
    </location>
</feature>
<feature type="domain" description="EGF-like" evidence="3">
    <location>
        <begin position="150"/>
        <end position="184"/>
    </location>
</feature>
<dbReference type="AlphaFoldDB" id="Q75K29"/>
<feature type="disulfide bond" evidence="1">
    <location>
        <begin position="153"/>
        <end position="163"/>
    </location>
</feature>
<dbReference type="STRING" id="44689.Q75K29"/>
<protein>
    <recommendedName>
        <fullName evidence="3">EGF-like domain-containing protein</fullName>
    </recommendedName>
</protein>
<evidence type="ECO:0000313" key="4">
    <source>
        <dbReference type="EMBL" id="EAL69488.1"/>
    </source>
</evidence>
<feature type="signal peptide" evidence="2">
    <location>
        <begin position="1"/>
        <end position="23"/>
    </location>
</feature>
<keyword evidence="1" id="KW-1015">Disulfide bond</keyword>
<sequence length="346" mass="38636">MSKYFFLFIISIFLFSIFETTNSQSSTIYVIQTTPTLYSTSCSFNVKFISNVIYTNIFGTNLEDWSVSDGLYNVNIYTEQGQQNLYVWGIDSNSIQYNLFLGNVVCSSPCPGLNGQCNGNGQCINGECKCFTPWSGSDCFLNITEQFVCSSGCQGDCGGNGVCNSTSIPPVCICNTGYSGTNCENIIPTPNDNFINSLIFLQEVLPNGKPFSKIIFNGWDKTIETAYNGIYYHYNTTIQIGQFSPTIEIKVVDFYNMYDTFSVTGALQVESSFNFEIKIRNYPLENPLNNLQLFFNTQIKDGCMGVKKANTISSQTIYEESFLTVKIENSQSSLMFALVDLLIFSC</sequence>
<dbReference type="RefSeq" id="XP_643629.1">
    <property type="nucleotide sequence ID" value="XM_638537.1"/>
</dbReference>
<comment type="caution">
    <text evidence="1">Lacks conserved residue(s) required for the propagation of feature annotation.</text>
</comment>
<evidence type="ECO:0000256" key="2">
    <source>
        <dbReference type="SAM" id="SignalP"/>
    </source>
</evidence>
<dbReference type="Gene3D" id="2.60.120.260">
    <property type="entry name" value="Galactose-binding domain-like"/>
    <property type="match status" value="1"/>
</dbReference>
<dbReference type="PhylomeDB" id="Q75K29"/>
<keyword evidence="2" id="KW-0732">Signal</keyword>
<dbReference type="VEuPathDB" id="AmoebaDB:DDB_G0275475"/>
<dbReference type="PaxDb" id="44689-DDB0167118"/>
<dbReference type="SMR" id="Q75K29"/>
<evidence type="ECO:0000259" key="3">
    <source>
        <dbReference type="PROSITE" id="PS50026"/>
    </source>
</evidence>
<dbReference type="KEGG" id="ddi:DDB_G0275475"/>
<gene>
    <name evidence="4" type="ORF">DDB_G0275475</name>
</gene>
<organism evidence="4 5">
    <name type="scientific">Dictyostelium discoideum</name>
    <name type="common">Social amoeba</name>
    <dbReference type="NCBI Taxonomy" id="44689"/>
    <lineage>
        <taxon>Eukaryota</taxon>
        <taxon>Amoebozoa</taxon>
        <taxon>Evosea</taxon>
        <taxon>Eumycetozoa</taxon>
        <taxon>Dictyostelia</taxon>
        <taxon>Dictyosteliales</taxon>
        <taxon>Dictyosteliaceae</taxon>
        <taxon>Dictyostelium</taxon>
    </lineage>
</organism>